<evidence type="ECO:0000313" key="3">
    <source>
        <dbReference type="Proteomes" id="UP000256964"/>
    </source>
</evidence>
<protein>
    <recommendedName>
        <fullName evidence="1">BTB domain-containing protein</fullName>
    </recommendedName>
</protein>
<sequence length="207" mass="23561">RNGEFWYEDGTIILVARTVQFRVYKGVLADLSSVFADMFSLPQPTSSLPAGPADCPFVHLEDSPEDLRHILRALFPKKTTVFLQDDSSRRAFHTISAYIRLGHKYQINTLFDESLSYLKECFTTDLKARQAWLDHRVQVPLEWGSYRPEIYAIGVVNLARLAHCDTILPTALAACCSLRVESLFDGFVREDGTRERLSEGDLRLCMI</sequence>
<dbReference type="AlphaFoldDB" id="A0A371D922"/>
<reference evidence="2 3" key="1">
    <citation type="journal article" date="2018" name="Biotechnol. Biofuels">
        <title>Integrative visual omics of the white-rot fungus Polyporus brumalis exposes the biotechnological potential of its oxidative enzymes for delignifying raw plant biomass.</title>
        <authorList>
            <person name="Miyauchi S."/>
            <person name="Rancon A."/>
            <person name="Drula E."/>
            <person name="Hage H."/>
            <person name="Chaduli D."/>
            <person name="Favel A."/>
            <person name="Grisel S."/>
            <person name="Henrissat B."/>
            <person name="Herpoel-Gimbert I."/>
            <person name="Ruiz-Duenas F.J."/>
            <person name="Chevret D."/>
            <person name="Hainaut M."/>
            <person name="Lin J."/>
            <person name="Wang M."/>
            <person name="Pangilinan J."/>
            <person name="Lipzen A."/>
            <person name="Lesage-Meessen L."/>
            <person name="Navarro D."/>
            <person name="Riley R."/>
            <person name="Grigoriev I.V."/>
            <person name="Zhou S."/>
            <person name="Raouche S."/>
            <person name="Rosso M.N."/>
        </authorList>
    </citation>
    <scope>NUCLEOTIDE SEQUENCE [LARGE SCALE GENOMIC DNA]</scope>
    <source>
        <strain evidence="2 3">BRFM 1820</strain>
    </source>
</reference>
<feature type="domain" description="BTB" evidence="1">
    <location>
        <begin position="10"/>
        <end position="122"/>
    </location>
</feature>
<gene>
    <name evidence="2" type="ORF">OH76DRAFT_1351489</name>
</gene>
<dbReference type="OrthoDB" id="3036049at2759"/>
<dbReference type="InterPro" id="IPR000210">
    <property type="entry name" value="BTB/POZ_dom"/>
</dbReference>
<keyword evidence="3" id="KW-1185">Reference proteome</keyword>
<accession>A0A371D922</accession>
<dbReference type="InterPro" id="IPR011333">
    <property type="entry name" value="SKP1/BTB/POZ_sf"/>
</dbReference>
<organism evidence="2 3">
    <name type="scientific">Lentinus brumalis</name>
    <dbReference type="NCBI Taxonomy" id="2498619"/>
    <lineage>
        <taxon>Eukaryota</taxon>
        <taxon>Fungi</taxon>
        <taxon>Dikarya</taxon>
        <taxon>Basidiomycota</taxon>
        <taxon>Agaricomycotina</taxon>
        <taxon>Agaricomycetes</taxon>
        <taxon>Polyporales</taxon>
        <taxon>Polyporaceae</taxon>
        <taxon>Lentinus</taxon>
    </lineage>
</organism>
<dbReference type="EMBL" id="KZ857408">
    <property type="protein sequence ID" value="RDX49028.1"/>
    <property type="molecule type" value="Genomic_DNA"/>
</dbReference>
<dbReference type="Gene3D" id="3.30.710.10">
    <property type="entry name" value="Potassium Channel Kv1.1, Chain A"/>
    <property type="match status" value="1"/>
</dbReference>
<proteinExistence type="predicted"/>
<dbReference type="Pfam" id="PF00651">
    <property type="entry name" value="BTB"/>
    <property type="match status" value="1"/>
</dbReference>
<name>A0A371D922_9APHY</name>
<evidence type="ECO:0000259" key="1">
    <source>
        <dbReference type="SMART" id="SM00225"/>
    </source>
</evidence>
<feature type="non-terminal residue" evidence="2">
    <location>
        <position position="207"/>
    </location>
</feature>
<dbReference type="SMART" id="SM00225">
    <property type="entry name" value="BTB"/>
    <property type="match status" value="1"/>
</dbReference>
<evidence type="ECO:0000313" key="2">
    <source>
        <dbReference type="EMBL" id="RDX49028.1"/>
    </source>
</evidence>
<dbReference type="Proteomes" id="UP000256964">
    <property type="component" value="Unassembled WGS sequence"/>
</dbReference>